<feature type="transmembrane region" description="Helical" evidence="1">
    <location>
        <begin position="12"/>
        <end position="31"/>
    </location>
</feature>
<organism evidence="2 3">
    <name type="scientific">Sinomonas cyclohexanicum</name>
    <name type="common">Corynebacterium cyclohexanicum</name>
    <dbReference type="NCBI Taxonomy" id="322009"/>
    <lineage>
        <taxon>Bacteria</taxon>
        <taxon>Bacillati</taxon>
        <taxon>Actinomycetota</taxon>
        <taxon>Actinomycetes</taxon>
        <taxon>Micrococcales</taxon>
        <taxon>Micrococcaceae</taxon>
        <taxon>Sinomonas</taxon>
    </lineage>
</organism>
<evidence type="ECO:0000313" key="2">
    <source>
        <dbReference type="EMBL" id="BCT77046.1"/>
    </source>
</evidence>
<evidence type="ECO:0000256" key="1">
    <source>
        <dbReference type="SAM" id="Phobius"/>
    </source>
</evidence>
<keyword evidence="1" id="KW-0472">Membrane</keyword>
<keyword evidence="3" id="KW-1185">Reference proteome</keyword>
<dbReference type="EMBL" id="AP024525">
    <property type="protein sequence ID" value="BCT77046.1"/>
    <property type="molecule type" value="Genomic_DNA"/>
</dbReference>
<reference evidence="2 3" key="1">
    <citation type="journal article" date="2021" name="J. Biosci. Bioeng.">
        <title>Identification and characterization of a chc gene cluster responsible for the aromatization pathway of cyclohexanecarboxylate degradation in Sinomonas cyclohexanicum ATCC 51369.</title>
        <authorList>
            <person name="Yamamoto T."/>
            <person name="Hasegawa Y."/>
            <person name="Lau P.C.K."/>
            <person name="Iwaki H."/>
        </authorList>
    </citation>
    <scope>NUCLEOTIDE SEQUENCE [LARGE SCALE GENOMIC DNA]</scope>
    <source>
        <strain evidence="2 3">ATCC 51369</strain>
    </source>
</reference>
<gene>
    <name evidence="2" type="ORF">SCMU_28880</name>
</gene>
<accession>A0ABM7PXL2</accession>
<evidence type="ECO:0000313" key="3">
    <source>
        <dbReference type="Proteomes" id="UP001319861"/>
    </source>
</evidence>
<protein>
    <submittedName>
        <fullName evidence="2">Uncharacterized protein</fullName>
    </submittedName>
</protein>
<sequence length="53" mass="5758">MYKALWRILPGTALVRVLILLAGLAALGVVLDQWVFPWVATTFVDSSTTIGRG</sequence>
<dbReference type="RefSeq" id="WP_229229794.1">
    <property type="nucleotide sequence ID" value="NZ_AP024525.1"/>
</dbReference>
<dbReference type="Proteomes" id="UP001319861">
    <property type="component" value="Chromosome"/>
</dbReference>
<proteinExistence type="predicted"/>
<keyword evidence="1" id="KW-1133">Transmembrane helix</keyword>
<name>A0ABM7PXL2_SINCY</name>
<keyword evidence="1" id="KW-0812">Transmembrane</keyword>